<protein>
    <submittedName>
        <fullName evidence="1">Uncharacterized protein</fullName>
    </submittedName>
</protein>
<proteinExistence type="predicted"/>
<reference evidence="1" key="1">
    <citation type="submission" date="2018-05" db="EMBL/GenBank/DDBJ databases">
        <authorList>
            <person name="Lanie J.A."/>
            <person name="Ng W.-L."/>
            <person name="Kazmierczak K.M."/>
            <person name="Andrzejewski T.M."/>
            <person name="Davidsen T.M."/>
            <person name="Wayne K.J."/>
            <person name="Tettelin H."/>
            <person name="Glass J.I."/>
            <person name="Rusch D."/>
            <person name="Podicherti R."/>
            <person name="Tsui H.-C.T."/>
            <person name="Winkler M.E."/>
        </authorList>
    </citation>
    <scope>NUCLEOTIDE SEQUENCE</scope>
</reference>
<name>A0A382BWV7_9ZZZZ</name>
<accession>A0A382BWV7</accession>
<feature type="non-terminal residue" evidence="1">
    <location>
        <position position="25"/>
    </location>
</feature>
<dbReference type="EMBL" id="UINC01031750">
    <property type="protein sequence ID" value="SVB18286.1"/>
    <property type="molecule type" value="Genomic_DNA"/>
</dbReference>
<dbReference type="AlphaFoldDB" id="A0A382BWV7"/>
<gene>
    <name evidence="1" type="ORF">METZ01_LOCUS171140</name>
</gene>
<evidence type="ECO:0000313" key="1">
    <source>
        <dbReference type="EMBL" id="SVB18286.1"/>
    </source>
</evidence>
<organism evidence="1">
    <name type="scientific">marine metagenome</name>
    <dbReference type="NCBI Taxonomy" id="408172"/>
    <lineage>
        <taxon>unclassified sequences</taxon>
        <taxon>metagenomes</taxon>
        <taxon>ecological metagenomes</taxon>
    </lineage>
</organism>
<sequence>MVTKDDLKLGVLLRSSTIVDINTLL</sequence>